<keyword evidence="3" id="KW-1185">Reference proteome</keyword>
<feature type="domain" description="EF-hand" evidence="1">
    <location>
        <begin position="140"/>
        <end position="175"/>
    </location>
</feature>
<dbReference type="Pfam" id="PF13202">
    <property type="entry name" value="EF-hand_5"/>
    <property type="match status" value="3"/>
</dbReference>
<dbReference type="PROSITE" id="PS00018">
    <property type="entry name" value="EF_HAND_1"/>
    <property type="match status" value="2"/>
</dbReference>
<accession>A0A8J3PCA6</accession>
<protein>
    <submittedName>
        <fullName evidence="2">Calcium-binding protein</fullName>
    </submittedName>
</protein>
<dbReference type="SUPFAM" id="SSF47473">
    <property type="entry name" value="EF-hand"/>
    <property type="match status" value="1"/>
</dbReference>
<dbReference type="AlphaFoldDB" id="A0A8J3PCA6"/>
<name>A0A8J3PCA6_9ACTN</name>
<dbReference type="EMBL" id="BONJ01000001">
    <property type="protein sequence ID" value="GIG11807.1"/>
    <property type="molecule type" value="Genomic_DNA"/>
</dbReference>
<dbReference type="InterPro" id="IPR011992">
    <property type="entry name" value="EF-hand-dom_pair"/>
</dbReference>
<evidence type="ECO:0000259" key="1">
    <source>
        <dbReference type="PROSITE" id="PS50222"/>
    </source>
</evidence>
<comment type="caution">
    <text evidence="2">The sequence shown here is derived from an EMBL/GenBank/DDBJ whole genome shotgun (WGS) entry which is preliminary data.</text>
</comment>
<dbReference type="CDD" id="cd00051">
    <property type="entry name" value="EFh"/>
    <property type="match status" value="1"/>
</dbReference>
<dbReference type="InterPro" id="IPR002048">
    <property type="entry name" value="EF_hand_dom"/>
</dbReference>
<dbReference type="InterPro" id="IPR018247">
    <property type="entry name" value="EF_Hand_1_Ca_BS"/>
</dbReference>
<evidence type="ECO:0000313" key="2">
    <source>
        <dbReference type="EMBL" id="GIG11807.1"/>
    </source>
</evidence>
<proteinExistence type="predicted"/>
<dbReference type="Gene3D" id="1.10.238.10">
    <property type="entry name" value="EF-hand"/>
    <property type="match status" value="1"/>
</dbReference>
<dbReference type="GO" id="GO:0005509">
    <property type="term" value="F:calcium ion binding"/>
    <property type="evidence" value="ECO:0007669"/>
    <property type="project" value="InterPro"/>
</dbReference>
<feature type="domain" description="EF-hand" evidence="1">
    <location>
        <begin position="20"/>
        <end position="55"/>
    </location>
</feature>
<reference evidence="2" key="1">
    <citation type="submission" date="2021-01" db="EMBL/GenBank/DDBJ databases">
        <title>Whole genome shotgun sequence of Catellatospora methionotrophica NBRC 14553.</title>
        <authorList>
            <person name="Komaki H."/>
            <person name="Tamura T."/>
        </authorList>
    </citation>
    <scope>NUCLEOTIDE SEQUENCE</scope>
    <source>
        <strain evidence="2">NBRC 14553</strain>
    </source>
</reference>
<dbReference type="PROSITE" id="PS50222">
    <property type="entry name" value="EF_HAND_2"/>
    <property type="match status" value="2"/>
</dbReference>
<dbReference type="Proteomes" id="UP000660339">
    <property type="component" value="Unassembled WGS sequence"/>
</dbReference>
<evidence type="ECO:0000313" key="3">
    <source>
        <dbReference type="Proteomes" id="UP000660339"/>
    </source>
</evidence>
<sequence length="188" mass="20337">MTTLLVIKQFISYGGIMDMDISDRIRLRFNLLDADGNGVLEAEDFAAVADRIILAAGADATDPKAAALRAAHDRYWQSLRSASPAERIDLPAYAAIVAADGWFPQYGQQYAQSLADICDRDGDGQISFTEFQPVMVAVGFAADKVQRLFSSFDQDGSGSIDRAEWVAGIAEFYDPTVTGSVTEVLVNA</sequence>
<gene>
    <name evidence="2" type="ORF">Cme02nite_01390</name>
</gene>
<organism evidence="2 3">
    <name type="scientific">Catellatospora methionotrophica</name>
    <dbReference type="NCBI Taxonomy" id="121620"/>
    <lineage>
        <taxon>Bacteria</taxon>
        <taxon>Bacillati</taxon>
        <taxon>Actinomycetota</taxon>
        <taxon>Actinomycetes</taxon>
        <taxon>Micromonosporales</taxon>
        <taxon>Micromonosporaceae</taxon>
        <taxon>Catellatospora</taxon>
    </lineage>
</organism>
<dbReference type="SMART" id="SM00054">
    <property type="entry name" value="EFh"/>
    <property type="match status" value="3"/>
</dbReference>